<dbReference type="RefSeq" id="WP_011340097.1">
    <property type="nucleotide sequence ID" value="NC_007498.2"/>
</dbReference>
<comment type="cofactor">
    <cofactor evidence="2">
        <name>Zn(2+)</name>
        <dbReference type="ChEBI" id="CHEBI:29105"/>
    </cofactor>
</comment>
<dbReference type="AlphaFoldDB" id="Q3A7G9"/>
<dbReference type="PROSITE" id="PS00893">
    <property type="entry name" value="NUDIX_BOX"/>
    <property type="match status" value="1"/>
</dbReference>
<dbReference type="Pfam" id="PF00293">
    <property type="entry name" value="NUDIX"/>
    <property type="match status" value="1"/>
</dbReference>
<dbReference type="KEGG" id="pca:Pcar_0415"/>
<keyword evidence="5" id="KW-0479">Metal-binding</keyword>
<dbReference type="EC" id="3.6.1.22" evidence="4"/>
<evidence type="ECO:0000313" key="11">
    <source>
        <dbReference type="EMBL" id="ABA87675.1"/>
    </source>
</evidence>
<dbReference type="Gene3D" id="3.90.79.10">
    <property type="entry name" value="Nucleoside Triphosphate Pyrophosphohydrolase"/>
    <property type="match status" value="1"/>
</dbReference>
<evidence type="ECO:0000256" key="8">
    <source>
        <dbReference type="ARBA" id="ARBA00023027"/>
    </source>
</evidence>
<comment type="similarity">
    <text evidence="3">Belongs to the Nudix hydrolase family. NudC subfamily.</text>
</comment>
<dbReference type="GO" id="GO:0019677">
    <property type="term" value="P:NAD+ catabolic process"/>
    <property type="evidence" value="ECO:0007669"/>
    <property type="project" value="TreeGrafter"/>
</dbReference>
<proteinExistence type="inferred from homology"/>
<dbReference type="Gene3D" id="3.90.79.20">
    <property type="match status" value="1"/>
</dbReference>
<dbReference type="SUPFAM" id="SSF55811">
    <property type="entry name" value="Nudix"/>
    <property type="match status" value="2"/>
</dbReference>
<dbReference type="PANTHER" id="PTHR42904">
    <property type="entry name" value="NUDIX HYDROLASE, NUDC SUBFAMILY"/>
    <property type="match status" value="1"/>
</dbReference>
<evidence type="ECO:0000256" key="2">
    <source>
        <dbReference type="ARBA" id="ARBA00001947"/>
    </source>
</evidence>
<keyword evidence="12" id="KW-1185">Reference proteome</keyword>
<dbReference type="InterPro" id="IPR015375">
    <property type="entry name" value="NADH_PPase-like_N"/>
</dbReference>
<evidence type="ECO:0000256" key="4">
    <source>
        <dbReference type="ARBA" id="ARBA00012381"/>
    </source>
</evidence>
<keyword evidence="7" id="KW-0460">Magnesium</keyword>
<dbReference type="InterPro" id="IPR049734">
    <property type="entry name" value="NudC-like_C"/>
</dbReference>
<keyword evidence="6" id="KW-0378">Hydrolase</keyword>
<comment type="cofactor">
    <cofactor evidence="1">
        <name>Mg(2+)</name>
        <dbReference type="ChEBI" id="CHEBI:18420"/>
    </cofactor>
</comment>
<reference evidence="11 12" key="2">
    <citation type="journal article" date="2012" name="BMC Genomics">
        <title>The genome of Pelobacter carbinolicus reveals surprising metabolic capabilities and physiological features.</title>
        <authorList>
            <person name="Aklujkar M."/>
            <person name="Haveman S.A."/>
            <person name="Didonato R.Jr."/>
            <person name="Chertkov O."/>
            <person name="Han C.S."/>
            <person name="Land M.L."/>
            <person name="Brown P."/>
            <person name="Lovley D.R."/>
        </authorList>
    </citation>
    <scope>NUCLEOTIDE SEQUENCE [LARGE SCALE GENOMIC DNA]</scope>
    <source>
        <strain evidence="12">DSM 2380 / NBRC 103641 / GraBd1</strain>
    </source>
</reference>
<evidence type="ECO:0000256" key="3">
    <source>
        <dbReference type="ARBA" id="ARBA00009595"/>
    </source>
</evidence>
<dbReference type="InterPro" id="IPR000086">
    <property type="entry name" value="NUDIX_hydrolase_dom"/>
</dbReference>
<dbReference type="InterPro" id="IPR015376">
    <property type="entry name" value="Znr_NADH_PPase"/>
</dbReference>
<dbReference type="InterPro" id="IPR020084">
    <property type="entry name" value="NUDIX_hydrolase_CS"/>
</dbReference>
<protein>
    <recommendedName>
        <fullName evidence="4">NAD(+) diphosphatase</fullName>
        <ecNumber evidence="4">3.6.1.22</ecNumber>
    </recommendedName>
</protein>
<feature type="domain" description="Nudix hydrolase" evidence="10">
    <location>
        <begin position="163"/>
        <end position="286"/>
    </location>
</feature>
<dbReference type="EMBL" id="CP000142">
    <property type="protein sequence ID" value="ABA87675.1"/>
    <property type="molecule type" value="Genomic_DNA"/>
</dbReference>
<evidence type="ECO:0000256" key="1">
    <source>
        <dbReference type="ARBA" id="ARBA00001946"/>
    </source>
</evidence>
<dbReference type="GO" id="GO:0046872">
    <property type="term" value="F:metal ion binding"/>
    <property type="evidence" value="ECO:0007669"/>
    <property type="project" value="UniProtKB-KW"/>
</dbReference>
<accession>Q3A7G9</accession>
<dbReference type="CDD" id="cd03429">
    <property type="entry name" value="NUDIX_NADH_pyrophosphatase_Nudt13"/>
    <property type="match status" value="1"/>
</dbReference>
<evidence type="ECO:0000256" key="7">
    <source>
        <dbReference type="ARBA" id="ARBA00022842"/>
    </source>
</evidence>
<dbReference type="Pfam" id="PF09297">
    <property type="entry name" value="Zn_ribbon_NUD"/>
    <property type="match status" value="1"/>
</dbReference>
<dbReference type="STRING" id="338963.Pcar_0415"/>
<dbReference type="GO" id="GO:0035529">
    <property type="term" value="F:NADH pyrophosphatase activity"/>
    <property type="evidence" value="ECO:0007669"/>
    <property type="project" value="TreeGrafter"/>
</dbReference>
<dbReference type="eggNOG" id="COG2816">
    <property type="taxonomic scope" value="Bacteria"/>
</dbReference>
<dbReference type="GO" id="GO:0005829">
    <property type="term" value="C:cytosol"/>
    <property type="evidence" value="ECO:0007669"/>
    <property type="project" value="TreeGrafter"/>
</dbReference>
<dbReference type="NCBIfam" id="NF001299">
    <property type="entry name" value="PRK00241.1"/>
    <property type="match status" value="1"/>
</dbReference>
<sequence>MNLLDSYFSSPLHLPFNNDCLQKYFRQGPPDHDPGGVGYWILLRGTELLLQNGSAGVQLPHGRRRADWPVGGEALYIGTWEGSPCRLLPWPEQQPVANGLEPCQLRDWGTSIPIQLLSLGGLAHQIRHWEINSQVCSRCGSPMGRLPNEWGKLCSGCAAVHFPHIHPCAITLVRRPGEVLLTRKAEWPDGHYSLVAGFVNFGECLEEAAVREITEETGVRVKNLRYVGSQCWPFPSQLMGGFVADYDGGELVVDYGELADARWFSVDALPKMPPLRSISRYILDHYLHI</sequence>
<name>Q3A7G9_SYNC1</name>
<dbReference type="Pfam" id="PF09296">
    <property type="entry name" value="NUDIX-like"/>
    <property type="match status" value="1"/>
</dbReference>
<organism evidence="11 12">
    <name type="scientific">Syntrophotalea carbinolica (strain DSM 2380 / NBRC 103641 / GraBd1)</name>
    <name type="common">Pelobacter carbinolicus</name>
    <dbReference type="NCBI Taxonomy" id="338963"/>
    <lineage>
        <taxon>Bacteria</taxon>
        <taxon>Pseudomonadati</taxon>
        <taxon>Thermodesulfobacteriota</taxon>
        <taxon>Desulfuromonadia</taxon>
        <taxon>Desulfuromonadales</taxon>
        <taxon>Syntrophotaleaceae</taxon>
        <taxon>Syntrophotalea</taxon>
    </lineage>
</organism>
<evidence type="ECO:0000313" key="12">
    <source>
        <dbReference type="Proteomes" id="UP000002534"/>
    </source>
</evidence>
<dbReference type="HOGENOM" id="CLU_037162_0_1_7"/>
<comment type="catalytic activity">
    <reaction evidence="9">
        <text>a 5'-end NAD(+)-phospho-ribonucleoside in mRNA + H2O = a 5'-end phospho-adenosine-phospho-ribonucleoside in mRNA + beta-nicotinamide D-ribonucleotide + 2 H(+)</text>
        <dbReference type="Rhea" id="RHEA:60876"/>
        <dbReference type="Rhea" id="RHEA-COMP:15698"/>
        <dbReference type="Rhea" id="RHEA-COMP:15719"/>
        <dbReference type="ChEBI" id="CHEBI:14649"/>
        <dbReference type="ChEBI" id="CHEBI:15377"/>
        <dbReference type="ChEBI" id="CHEBI:15378"/>
        <dbReference type="ChEBI" id="CHEBI:144029"/>
        <dbReference type="ChEBI" id="CHEBI:144051"/>
    </reaction>
    <physiologicalReaction direction="left-to-right" evidence="9">
        <dbReference type="Rhea" id="RHEA:60877"/>
    </physiologicalReaction>
</comment>
<dbReference type="InterPro" id="IPR015797">
    <property type="entry name" value="NUDIX_hydrolase-like_dom_sf"/>
</dbReference>
<dbReference type="GO" id="GO:0006742">
    <property type="term" value="P:NADP+ catabolic process"/>
    <property type="evidence" value="ECO:0007669"/>
    <property type="project" value="TreeGrafter"/>
</dbReference>
<dbReference type="PROSITE" id="PS51462">
    <property type="entry name" value="NUDIX"/>
    <property type="match status" value="1"/>
</dbReference>
<evidence type="ECO:0000259" key="10">
    <source>
        <dbReference type="PROSITE" id="PS51462"/>
    </source>
</evidence>
<keyword evidence="8" id="KW-0520">NAD</keyword>
<reference evidence="12" key="1">
    <citation type="submission" date="2005-10" db="EMBL/GenBank/DDBJ databases">
        <title>Complete sequence of Pelobacter carbinolicus DSM 2380.</title>
        <authorList>
            <person name="Copeland A."/>
            <person name="Lucas S."/>
            <person name="Lapidus A."/>
            <person name="Barry K."/>
            <person name="Detter J.C."/>
            <person name="Glavina T."/>
            <person name="Hammon N."/>
            <person name="Israni S."/>
            <person name="Pitluck S."/>
            <person name="Chertkov O."/>
            <person name="Schmutz J."/>
            <person name="Larimer F."/>
            <person name="Land M."/>
            <person name="Kyrpides N."/>
            <person name="Ivanova N."/>
            <person name="Richardson P."/>
        </authorList>
    </citation>
    <scope>NUCLEOTIDE SEQUENCE [LARGE SCALE GENOMIC DNA]</scope>
    <source>
        <strain evidence="12">DSM 2380 / NBRC 103641 / GraBd1</strain>
    </source>
</reference>
<dbReference type="InterPro" id="IPR050241">
    <property type="entry name" value="NAD-cap_RNA_hydrolase_NudC"/>
</dbReference>
<dbReference type="Proteomes" id="UP000002534">
    <property type="component" value="Chromosome"/>
</dbReference>
<evidence type="ECO:0000256" key="5">
    <source>
        <dbReference type="ARBA" id="ARBA00022723"/>
    </source>
</evidence>
<dbReference type="PANTHER" id="PTHR42904:SF6">
    <property type="entry name" value="NAD-CAPPED RNA HYDROLASE NUDT12"/>
    <property type="match status" value="1"/>
</dbReference>
<gene>
    <name evidence="11" type="primary">nudC</name>
    <name evidence="11" type="ordered locus">Pcar_0415</name>
</gene>
<evidence type="ECO:0000256" key="6">
    <source>
        <dbReference type="ARBA" id="ARBA00022801"/>
    </source>
</evidence>
<evidence type="ECO:0000256" key="9">
    <source>
        <dbReference type="ARBA" id="ARBA00023679"/>
    </source>
</evidence>